<accession>A0A7C8BP92</accession>
<dbReference type="InterPro" id="IPR001932">
    <property type="entry name" value="PPM-type_phosphatase-like_dom"/>
</dbReference>
<dbReference type="Pfam" id="PF13672">
    <property type="entry name" value="PP2C_2"/>
    <property type="match status" value="1"/>
</dbReference>
<feature type="region of interest" description="Disordered" evidence="1">
    <location>
        <begin position="415"/>
        <end position="468"/>
    </location>
</feature>
<evidence type="ECO:0000313" key="5">
    <source>
        <dbReference type="Proteomes" id="UP000481339"/>
    </source>
</evidence>
<comment type="caution">
    <text evidence="4">The sequence shown here is derived from an EMBL/GenBank/DDBJ whole genome shotgun (WGS) entry which is preliminary data.</text>
</comment>
<dbReference type="PROSITE" id="PS51746">
    <property type="entry name" value="PPM_2"/>
    <property type="match status" value="1"/>
</dbReference>
<evidence type="ECO:0000256" key="2">
    <source>
        <dbReference type="SAM" id="Phobius"/>
    </source>
</evidence>
<proteinExistence type="predicted"/>
<dbReference type="Proteomes" id="UP000481339">
    <property type="component" value="Unassembled WGS sequence"/>
</dbReference>
<dbReference type="SMART" id="SM00332">
    <property type="entry name" value="PP2Cc"/>
    <property type="match status" value="1"/>
</dbReference>
<evidence type="ECO:0000259" key="3">
    <source>
        <dbReference type="PROSITE" id="PS51746"/>
    </source>
</evidence>
<dbReference type="InterPro" id="IPR015655">
    <property type="entry name" value="PP2C"/>
</dbReference>
<reference evidence="4 5" key="1">
    <citation type="submission" date="2019-09" db="EMBL/GenBank/DDBJ databases">
        <title>Phylogeny of genus Pseudoclavibacter and closely related genus.</title>
        <authorList>
            <person name="Li Y."/>
        </authorList>
    </citation>
    <scope>NUCLEOTIDE SEQUENCE [LARGE SCALE GENOMIC DNA]</scope>
    <source>
        <strain evidence="4 5">JCM 16921</strain>
    </source>
</reference>
<gene>
    <name evidence="4" type="ORF">F8O02_01130</name>
</gene>
<evidence type="ECO:0000256" key="1">
    <source>
        <dbReference type="SAM" id="MobiDB-lite"/>
    </source>
</evidence>
<dbReference type="OrthoDB" id="9801841at2"/>
<name>A0A7C8BP92_9MICO</name>
<dbReference type="CDD" id="cd00143">
    <property type="entry name" value="PP2Cc"/>
    <property type="match status" value="1"/>
</dbReference>
<organism evidence="4 5">
    <name type="scientific">Pseudoclavibacter caeni</name>
    <dbReference type="NCBI Taxonomy" id="908846"/>
    <lineage>
        <taxon>Bacteria</taxon>
        <taxon>Bacillati</taxon>
        <taxon>Actinomycetota</taxon>
        <taxon>Actinomycetes</taxon>
        <taxon>Micrococcales</taxon>
        <taxon>Microbacteriaceae</taxon>
        <taxon>Pseudoclavibacter</taxon>
    </lineage>
</organism>
<dbReference type="GO" id="GO:0004722">
    <property type="term" value="F:protein serine/threonine phosphatase activity"/>
    <property type="evidence" value="ECO:0007669"/>
    <property type="project" value="InterPro"/>
</dbReference>
<keyword evidence="2" id="KW-0812">Transmembrane</keyword>
<dbReference type="PANTHER" id="PTHR47992">
    <property type="entry name" value="PROTEIN PHOSPHATASE"/>
    <property type="match status" value="1"/>
</dbReference>
<evidence type="ECO:0000313" key="4">
    <source>
        <dbReference type="EMBL" id="KAB1633563.1"/>
    </source>
</evidence>
<sequence>MTVLRATALSHVGKVRRDNQDSAIAGQYLFAVADGMGGHAGGDIASALTIQSLVDLDRRFDDVDEAAKAIGDALHRANDMLSETVADYPELTGMGTTFSGFLSVGDQIVIAHIGDSRVYRFRDGRLEHLTKDHTFVQRLVDAGRLTPEEALVHPRRSVIMRVLGDIETNPDIDISVQPVLPGDRLLICSDGLSGPVGDELIERTLARGESADLTCAHLVELALRNGAPDNCTVVLVEPDADPDATPHGTPGHPVIVGAAAREVRFDHIDRARTQKAQSLHALREAASHLKPRRLEPTQFESQADEYLDELIADVHRRTVVRRVALAVIAVLVVAGLTVGGWLGWRWTQSQYYIGEDGGYAVIYQGVHQQIGPFRLSEPIDDPRLPQVPMSDLDELTQQQVRQTVPFSSLDTATSRLAELSSQHARDDAATPSPQPSASGEGAGTDPGADDHVGAGSASPQAAGEAGTR</sequence>
<keyword evidence="2" id="KW-1133">Transmembrane helix</keyword>
<keyword evidence="2" id="KW-0472">Membrane</keyword>
<dbReference type="AlphaFoldDB" id="A0A7C8BP92"/>
<dbReference type="RefSeq" id="WP_158035341.1">
    <property type="nucleotide sequence ID" value="NZ_BAAAZV010000006.1"/>
</dbReference>
<dbReference type="Gene3D" id="3.60.40.10">
    <property type="entry name" value="PPM-type phosphatase domain"/>
    <property type="match status" value="1"/>
</dbReference>
<dbReference type="SUPFAM" id="SSF81606">
    <property type="entry name" value="PP2C-like"/>
    <property type="match status" value="1"/>
</dbReference>
<feature type="domain" description="PPM-type phosphatase" evidence="3">
    <location>
        <begin position="6"/>
        <end position="238"/>
    </location>
</feature>
<keyword evidence="5" id="KW-1185">Reference proteome</keyword>
<dbReference type="SMART" id="SM00331">
    <property type="entry name" value="PP2C_SIG"/>
    <property type="match status" value="1"/>
</dbReference>
<dbReference type="EMBL" id="WBKA01000001">
    <property type="protein sequence ID" value="KAB1633563.1"/>
    <property type="molecule type" value="Genomic_DNA"/>
</dbReference>
<dbReference type="InterPro" id="IPR036457">
    <property type="entry name" value="PPM-type-like_dom_sf"/>
</dbReference>
<feature type="transmembrane region" description="Helical" evidence="2">
    <location>
        <begin position="323"/>
        <end position="344"/>
    </location>
</feature>
<protein>
    <submittedName>
        <fullName evidence="4">Serine/threonine-protein phosphatase</fullName>
    </submittedName>
</protein>